<dbReference type="PANTHER" id="PTHR43531:SF11">
    <property type="entry name" value="METHYL-ACCEPTING CHEMOTAXIS PROTEIN 3"/>
    <property type="match status" value="1"/>
</dbReference>
<evidence type="ECO:0000313" key="7">
    <source>
        <dbReference type="Proteomes" id="UP000477849"/>
    </source>
</evidence>
<evidence type="ECO:0000256" key="3">
    <source>
        <dbReference type="PROSITE-ProRule" id="PRU00284"/>
    </source>
</evidence>
<gene>
    <name evidence="6" type="ORF">G6N76_13220</name>
</gene>
<reference evidence="6 7" key="1">
    <citation type="submission" date="2020-02" db="EMBL/GenBank/DDBJ databases">
        <title>Genome sequence of the type strain CCBAU10050 of Rhizobium daejeonense.</title>
        <authorList>
            <person name="Gao J."/>
            <person name="Sun J."/>
        </authorList>
    </citation>
    <scope>NUCLEOTIDE SEQUENCE [LARGE SCALE GENOMIC DNA]</scope>
    <source>
        <strain evidence="6 7">CCBAU10050</strain>
    </source>
</reference>
<evidence type="ECO:0000259" key="4">
    <source>
        <dbReference type="PROSITE" id="PS50111"/>
    </source>
</evidence>
<dbReference type="GO" id="GO:0020037">
    <property type="term" value="F:heme binding"/>
    <property type="evidence" value="ECO:0007669"/>
    <property type="project" value="InterPro"/>
</dbReference>
<protein>
    <submittedName>
        <fullName evidence="6">Globin-coupled sensor protein</fullName>
    </submittedName>
</protein>
<dbReference type="AlphaFoldDB" id="A0A6M1S8I5"/>
<dbReference type="Gene3D" id="1.10.287.950">
    <property type="entry name" value="Methyl-accepting chemotaxis protein"/>
    <property type="match status" value="1"/>
</dbReference>
<dbReference type="EMBL" id="JAAKZH010000004">
    <property type="protein sequence ID" value="NGO64628.1"/>
    <property type="molecule type" value="Genomic_DNA"/>
</dbReference>
<dbReference type="RefSeq" id="WP_163903345.1">
    <property type="nucleotide sequence ID" value="NZ_CP048427.1"/>
</dbReference>
<dbReference type="PROSITE" id="PS50885">
    <property type="entry name" value="HAMP"/>
    <property type="match status" value="1"/>
</dbReference>
<evidence type="ECO:0000256" key="1">
    <source>
        <dbReference type="ARBA" id="ARBA00022500"/>
    </source>
</evidence>
<organism evidence="6 7">
    <name type="scientific">Rhizobium daejeonense</name>
    <dbReference type="NCBI Taxonomy" id="240521"/>
    <lineage>
        <taxon>Bacteria</taxon>
        <taxon>Pseudomonadati</taxon>
        <taxon>Pseudomonadota</taxon>
        <taxon>Alphaproteobacteria</taxon>
        <taxon>Hyphomicrobiales</taxon>
        <taxon>Rhizobiaceae</taxon>
        <taxon>Rhizobium/Agrobacterium group</taxon>
        <taxon>Rhizobium</taxon>
    </lineage>
</organism>
<keyword evidence="7" id="KW-1185">Reference proteome</keyword>
<dbReference type="InterPro" id="IPR039379">
    <property type="entry name" value="Protoglobin_sensor_dom"/>
</dbReference>
<evidence type="ECO:0000259" key="5">
    <source>
        <dbReference type="PROSITE" id="PS50885"/>
    </source>
</evidence>
<dbReference type="GO" id="GO:0007165">
    <property type="term" value="P:signal transduction"/>
    <property type="evidence" value="ECO:0007669"/>
    <property type="project" value="UniProtKB-KW"/>
</dbReference>
<dbReference type="Gene3D" id="1.10.490.10">
    <property type="entry name" value="Globins"/>
    <property type="match status" value="1"/>
</dbReference>
<dbReference type="InterPro" id="IPR009050">
    <property type="entry name" value="Globin-like_sf"/>
</dbReference>
<dbReference type="CDD" id="cd11386">
    <property type="entry name" value="MCP_signal"/>
    <property type="match status" value="1"/>
</dbReference>
<dbReference type="CDD" id="cd01068">
    <property type="entry name" value="globin_sensor"/>
    <property type="match status" value="1"/>
</dbReference>
<feature type="domain" description="HAMP" evidence="5">
    <location>
        <begin position="206"/>
        <end position="246"/>
    </location>
</feature>
<dbReference type="InterPro" id="IPR044398">
    <property type="entry name" value="Globin-sensor_dom"/>
</dbReference>
<dbReference type="InterPro" id="IPR004089">
    <property type="entry name" value="MCPsignal_dom"/>
</dbReference>
<dbReference type="Proteomes" id="UP000477849">
    <property type="component" value="Unassembled WGS sequence"/>
</dbReference>
<evidence type="ECO:0000313" key="6">
    <source>
        <dbReference type="EMBL" id="NGO64628.1"/>
    </source>
</evidence>
<dbReference type="PRINTS" id="PR00260">
    <property type="entry name" value="CHEMTRNSDUCR"/>
</dbReference>
<keyword evidence="3" id="KW-0807">Transducer</keyword>
<comment type="similarity">
    <text evidence="2">Belongs to the methyl-accepting chemotaxis (MCP) protein family.</text>
</comment>
<dbReference type="InterPro" id="IPR003660">
    <property type="entry name" value="HAMP_dom"/>
</dbReference>
<dbReference type="Pfam" id="PF00015">
    <property type="entry name" value="MCPsignal"/>
    <property type="match status" value="1"/>
</dbReference>
<sequence>MAVGQVSPSDRPGNAQAGSLRDRLRFAGLDDGFCDLLRQHRHVLEPSLKLGLRDLFQRLQTFPDAARNFSSERQFDRLHDLLASHWEVLTDARFDALYAERVKVLSDTESRMGLDPRWHVAGHGVVLEHLLGAVMQDLAGRSLLSTGRKKNREIADLVGAIVRLVMVDVEIAVSLRFNELRVKHHKELAAQREKDRAVFEEIFTPVVDALAERDLTVRIPDGVPEIHAALAGRMNAALDQLQQAFLSSEEKARLAETSTSAFTAAAEDFAGRAGNQSEGLKDAADILDKLTAGVRESAGKTRAAEQSVAATRQSVEASGNVVGQAISAMSDIEASAEQIGHIIGAIDEIAFQTNLLALNAGIEAARAGDSGRGFAVVAQEVRALAQRSADAAREIKTLVATTKAQVEAGVDMVARTQEAIGGIVTQVGGINDAVADIARESATQAAGLEAVAGTVANLGTEAAENAARARQSHEGTDRLHTVILELGRTIREFHIERQGRPPKAARPAFEIAGAAAPAIHPAEQPQPLSVAHDDFAFDDDFDFHVGIAGLGG</sequence>
<comment type="caution">
    <text evidence="6">The sequence shown here is derived from an EMBL/GenBank/DDBJ whole genome shotgun (WGS) entry which is preliminary data.</text>
</comment>
<dbReference type="SMART" id="SM00283">
    <property type="entry name" value="MA"/>
    <property type="match status" value="1"/>
</dbReference>
<dbReference type="GO" id="GO:0004888">
    <property type="term" value="F:transmembrane signaling receptor activity"/>
    <property type="evidence" value="ECO:0007669"/>
    <property type="project" value="InterPro"/>
</dbReference>
<dbReference type="InterPro" id="IPR051310">
    <property type="entry name" value="MCP_chemotaxis"/>
</dbReference>
<accession>A0A6M1S8I5</accession>
<dbReference type="SUPFAM" id="SSF46458">
    <property type="entry name" value="Globin-like"/>
    <property type="match status" value="1"/>
</dbReference>
<dbReference type="InterPro" id="IPR012292">
    <property type="entry name" value="Globin/Proto"/>
</dbReference>
<feature type="domain" description="Methyl-accepting transducer" evidence="4">
    <location>
        <begin position="251"/>
        <end position="480"/>
    </location>
</feature>
<dbReference type="Pfam" id="PF11563">
    <property type="entry name" value="Protoglobin"/>
    <property type="match status" value="1"/>
</dbReference>
<name>A0A6M1S8I5_9HYPH</name>
<dbReference type="GO" id="GO:0019825">
    <property type="term" value="F:oxygen binding"/>
    <property type="evidence" value="ECO:0007669"/>
    <property type="project" value="InterPro"/>
</dbReference>
<dbReference type="GO" id="GO:0006935">
    <property type="term" value="P:chemotaxis"/>
    <property type="evidence" value="ECO:0007669"/>
    <property type="project" value="UniProtKB-KW"/>
</dbReference>
<dbReference type="PROSITE" id="PS50111">
    <property type="entry name" value="CHEMOTAXIS_TRANSDUC_2"/>
    <property type="match status" value="1"/>
</dbReference>
<dbReference type="InterPro" id="IPR004090">
    <property type="entry name" value="Chemotax_Me-accpt_rcpt"/>
</dbReference>
<proteinExistence type="inferred from homology"/>
<dbReference type="PANTHER" id="PTHR43531">
    <property type="entry name" value="PROTEIN ICFG"/>
    <property type="match status" value="1"/>
</dbReference>
<keyword evidence="1" id="KW-0145">Chemotaxis</keyword>
<dbReference type="GO" id="GO:0016020">
    <property type="term" value="C:membrane"/>
    <property type="evidence" value="ECO:0007669"/>
    <property type="project" value="InterPro"/>
</dbReference>
<dbReference type="SUPFAM" id="SSF58104">
    <property type="entry name" value="Methyl-accepting chemotaxis protein (MCP) signaling domain"/>
    <property type="match status" value="1"/>
</dbReference>
<evidence type="ECO:0000256" key="2">
    <source>
        <dbReference type="ARBA" id="ARBA00029447"/>
    </source>
</evidence>